<dbReference type="AlphaFoldDB" id="A0A6P6RXY1"/>
<dbReference type="RefSeq" id="XP_026191975.1">
    <property type="nucleotide sequence ID" value="XM_026336190.1"/>
</dbReference>
<proteinExistence type="predicted"/>
<keyword evidence="1" id="KW-1185">Reference proteome</keyword>
<reference evidence="2" key="1">
    <citation type="submission" date="2025-08" db="UniProtKB">
        <authorList>
            <consortium name="RefSeq"/>
        </authorList>
    </citation>
    <scope>IDENTIFICATION</scope>
</reference>
<evidence type="ECO:0000313" key="2">
    <source>
        <dbReference type="RefSeq" id="XP_026191975.1"/>
    </source>
</evidence>
<name>A0A6P6RXY1_9EIME</name>
<dbReference type="GeneID" id="113147044"/>
<dbReference type="OrthoDB" id="354144at2759"/>
<gene>
    <name evidence="2" type="primary">LOC113147044</name>
</gene>
<organism evidence="1 2">
    <name type="scientific">Cyclospora cayetanensis</name>
    <dbReference type="NCBI Taxonomy" id="88456"/>
    <lineage>
        <taxon>Eukaryota</taxon>
        <taxon>Sar</taxon>
        <taxon>Alveolata</taxon>
        <taxon>Apicomplexa</taxon>
        <taxon>Conoidasida</taxon>
        <taxon>Coccidia</taxon>
        <taxon>Eucoccidiorida</taxon>
        <taxon>Eimeriorina</taxon>
        <taxon>Eimeriidae</taxon>
        <taxon>Cyclospora</taxon>
    </lineage>
</organism>
<sequence length="66" mass="7374">MGAALSKDSVDDRVSMGWNYCSHMWQKWLHPTLHYGMVPLIFAVGLAANGELTANPLTLFQKLILN</sequence>
<evidence type="ECO:0000313" key="1">
    <source>
        <dbReference type="Proteomes" id="UP000515125"/>
    </source>
</evidence>
<dbReference type="Proteomes" id="UP000515125">
    <property type="component" value="Unplaced"/>
</dbReference>
<accession>A0A6P6RXY1</accession>
<protein>
    <submittedName>
        <fullName evidence="2">Uncharacterized protein LOC113147044</fullName>
    </submittedName>
</protein>